<dbReference type="Ensembl" id="ENSCCRT00020083664.1">
    <property type="protein sequence ID" value="ENSCCRP00020076313.1"/>
    <property type="gene ID" value="ENSCCRG00020035459.1"/>
</dbReference>
<dbReference type="PROSITE" id="PS01283">
    <property type="entry name" value="TBOX_1"/>
    <property type="match status" value="1"/>
</dbReference>
<dbReference type="GO" id="GO:0000981">
    <property type="term" value="F:DNA-binding transcription factor activity, RNA polymerase II-specific"/>
    <property type="evidence" value="ECO:0007669"/>
    <property type="project" value="TreeGrafter"/>
</dbReference>
<evidence type="ECO:0000313" key="9">
    <source>
        <dbReference type="Ensembl" id="ENSCCRP00020076313.1"/>
    </source>
</evidence>
<accession>A0A8C2I8S3</accession>
<dbReference type="Ensembl" id="ENSCCRT00010050765.1">
    <property type="protein sequence ID" value="ENSCCRP00010046328.1"/>
    <property type="gene ID" value="ENSCCRG00010019589.1"/>
</dbReference>
<dbReference type="Gene3D" id="2.60.40.820">
    <property type="entry name" value="Transcription factor, T-box"/>
    <property type="match status" value="2"/>
</dbReference>
<dbReference type="GO" id="GO:0072676">
    <property type="term" value="P:lymphocyte migration"/>
    <property type="evidence" value="ECO:0007669"/>
    <property type="project" value="TreeGrafter"/>
</dbReference>
<dbReference type="SUPFAM" id="SSF49417">
    <property type="entry name" value="p53-like transcription factors"/>
    <property type="match status" value="1"/>
</dbReference>
<dbReference type="InterPro" id="IPR018186">
    <property type="entry name" value="TF_T-box_CS"/>
</dbReference>
<dbReference type="PRINTS" id="PR00937">
    <property type="entry name" value="TBOX"/>
</dbReference>
<evidence type="ECO:0000256" key="7">
    <source>
        <dbReference type="SAM" id="MobiDB-lite"/>
    </source>
</evidence>
<comment type="caution">
    <text evidence="6">Lacks conserved residue(s) required for the propagation of feature annotation.</text>
</comment>
<gene>
    <name evidence="9" type="primary">LOC109099253</name>
</gene>
<keyword evidence="10" id="KW-1185">Reference proteome</keyword>
<evidence type="ECO:0000256" key="5">
    <source>
        <dbReference type="ARBA" id="ARBA00023242"/>
    </source>
</evidence>
<keyword evidence="4" id="KW-0804">Transcription</keyword>
<dbReference type="Proteomes" id="UP000694427">
    <property type="component" value="Unplaced"/>
</dbReference>
<dbReference type="Proteomes" id="UP000694701">
    <property type="component" value="Unplaced"/>
</dbReference>
<evidence type="ECO:0000256" key="1">
    <source>
        <dbReference type="ARBA" id="ARBA00004123"/>
    </source>
</evidence>
<reference evidence="9" key="1">
    <citation type="submission" date="2025-05" db="UniProtKB">
        <authorList>
            <consortium name="Ensembl"/>
        </authorList>
    </citation>
    <scope>IDENTIFICATION</scope>
</reference>
<feature type="compositionally biased region" description="Polar residues" evidence="7">
    <location>
        <begin position="522"/>
        <end position="536"/>
    </location>
</feature>
<comment type="subcellular location">
    <subcellularLocation>
        <location evidence="1 6">Nucleus</location>
    </subcellularLocation>
</comment>
<evidence type="ECO:0000313" key="11">
    <source>
        <dbReference type="Proteomes" id="UP000694701"/>
    </source>
</evidence>
<keyword evidence="5 6" id="KW-0539">Nucleus</keyword>
<dbReference type="PANTHER" id="PTHR11267:SF125">
    <property type="entry name" value="T-BOX TRANSCRIPTION FACTOR TBX21"/>
    <property type="match status" value="1"/>
</dbReference>
<dbReference type="PANTHER" id="PTHR11267">
    <property type="entry name" value="T-BOX PROTEIN-RELATED"/>
    <property type="match status" value="1"/>
</dbReference>
<dbReference type="SMART" id="SM00425">
    <property type="entry name" value="TBOX"/>
    <property type="match status" value="1"/>
</dbReference>
<organism evidence="9 11">
    <name type="scientific">Cyprinus carpio</name>
    <name type="common">Common carp</name>
    <dbReference type="NCBI Taxonomy" id="7962"/>
    <lineage>
        <taxon>Eukaryota</taxon>
        <taxon>Metazoa</taxon>
        <taxon>Chordata</taxon>
        <taxon>Craniata</taxon>
        <taxon>Vertebrata</taxon>
        <taxon>Euteleostomi</taxon>
        <taxon>Actinopterygii</taxon>
        <taxon>Neopterygii</taxon>
        <taxon>Teleostei</taxon>
        <taxon>Ostariophysi</taxon>
        <taxon>Cypriniformes</taxon>
        <taxon>Cyprinidae</taxon>
        <taxon>Cyprininae</taxon>
        <taxon>Cyprinus</taxon>
    </lineage>
</organism>
<feature type="domain" description="T-box" evidence="8">
    <location>
        <begin position="155"/>
        <end position="278"/>
    </location>
</feature>
<dbReference type="InterPro" id="IPR046360">
    <property type="entry name" value="T-box_DNA-bd"/>
</dbReference>
<evidence type="ECO:0000313" key="10">
    <source>
        <dbReference type="Proteomes" id="UP000694427"/>
    </source>
</evidence>
<dbReference type="GO" id="GO:0001708">
    <property type="term" value="P:cell fate specification"/>
    <property type="evidence" value="ECO:0007669"/>
    <property type="project" value="TreeGrafter"/>
</dbReference>
<feature type="region of interest" description="Disordered" evidence="7">
    <location>
        <begin position="340"/>
        <end position="373"/>
    </location>
</feature>
<dbReference type="GO" id="GO:0005634">
    <property type="term" value="C:nucleus"/>
    <property type="evidence" value="ECO:0007669"/>
    <property type="project" value="UniProtKB-SubCell"/>
</dbReference>
<keyword evidence="2" id="KW-0805">Transcription regulation</keyword>
<sequence length="555" mass="61805">MGGIGRNLFLNMLNGTDAQSFAKDAELNSHLHRNRDFPDFKMGIQDTRFYYQDSIPNGQDSLTLPFHAEHHQSAGAQTGRFYAPAQLGSCHFTSRSGTGHTYVPGGADAYSSANGKDVYPSSADGYPASFQHGFPRAPMYALPNLQVSGKTHVLLNNYPLWAKFHKYQTEMIITKQGRRMFPFLSFNISSLDPTAHYNIYVDVVLADQHHWRYQGGKWVQCGKAEGNMPGNRMYMHQDSPNTGNHWMRQEVSFGKLKLTNNKGSSNNVAQITQLKIDHNPFAKGFRDNYDTLYALPDSDRFTPSPNESQQLLPGSCFSHQAYLSDQYMSPLPQSRFYSREPVSMTQQSPKDPAASPHSRFYLPSQQGVPPNRLDFNAYESEYTSNSLYKPFPIQTSPHHPLGYYSENPFASGPVSGANTGAWSSGRPSPQYLNHPHHSKPGSSLGWFRTLSSPAASSSPSAVNSRFHSSPLLLDPQRQPLLQDKSKESGEDAWIEAPSVKSVDSADSGLFEGGENKKRRVSPYTSSTENSPPNRSTEVCEKDSCSDAGYYGFYTH</sequence>
<dbReference type="InterPro" id="IPR032385">
    <property type="entry name" value="T-box_assoc"/>
</dbReference>
<evidence type="ECO:0000256" key="4">
    <source>
        <dbReference type="ARBA" id="ARBA00023163"/>
    </source>
</evidence>
<evidence type="ECO:0000256" key="3">
    <source>
        <dbReference type="ARBA" id="ARBA00023125"/>
    </source>
</evidence>
<dbReference type="GO" id="GO:0000978">
    <property type="term" value="F:RNA polymerase II cis-regulatory region sequence-specific DNA binding"/>
    <property type="evidence" value="ECO:0007669"/>
    <property type="project" value="InterPro"/>
</dbReference>
<feature type="compositionally biased region" description="Polar residues" evidence="7">
    <location>
        <begin position="416"/>
        <end position="431"/>
    </location>
</feature>
<dbReference type="Pfam" id="PF16176">
    <property type="entry name" value="T-box_assoc"/>
    <property type="match status" value="1"/>
</dbReference>
<feature type="compositionally biased region" description="Low complexity" evidence="7">
    <location>
        <begin position="470"/>
        <end position="482"/>
    </location>
</feature>
<proteinExistence type="predicted"/>
<dbReference type="AlphaFoldDB" id="A0A8C2I8S3"/>
<keyword evidence="3 6" id="KW-0238">DNA-binding</keyword>
<dbReference type="GO" id="GO:0000785">
    <property type="term" value="C:chromatin"/>
    <property type="evidence" value="ECO:0007669"/>
    <property type="project" value="TreeGrafter"/>
</dbReference>
<dbReference type="PROSITE" id="PS50252">
    <property type="entry name" value="TBOX_3"/>
    <property type="match status" value="1"/>
</dbReference>
<dbReference type="GO" id="GO:0009653">
    <property type="term" value="P:anatomical structure morphogenesis"/>
    <property type="evidence" value="ECO:0007669"/>
    <property type="project" value="UniProtKB-ARBA"/>
</dbReference>
<evidence type="ECO:0000256" key="2">
    <source>
        <dbReference type="ARBA" id="ARBA00023015"/>
    </source>
</evidence>
<name>A0A8C2I8S3_CYPCA</name>
<dbReference type="InterPro" id="IPR036960">
    <property type="entry name" value="T-box_sf"/>
</dbReference>
<feature type="region of interest" description="Disordered" evidence="7">
    <location>
        <begin position="456"/>
        <end position="541"/>
    </location>
</feature>
<dbReference type="InterPro" id="IPR008967">
    <property type="entry name" value="p53-like_TF_DNA-bd_sf"/>
</dbReference>
<dbReference type="GO" id="GO:0060429">
    <property type="term" value="P:epithelium development"/>
    <property type="evidence" value="ECO:0007669"/>
    <property type="project" value="UniProtKB-ARBA"/>
</dbReference>
<dbReference type="InterPro" id="IPR001699">
    <property type="entry name" value="TF_T-box"/>
</dbReference>
<evidence type="ECO:0000256" key="6">
    <source>
        <dbReference type="PROSITE-ProRule" id="PRU00201"/>
    </source>
</evidence>
<dbReference type="GO" id="GO:0045893">
    <property type="term" value="P:positive regulation of DNA-templated transcription"/>
    <property type="evidence" value="ECO:0007669"/>
    <property type="project" value="InterPro"/>
</dbReference>
<feature type="region of interest" description="Disordered" evidence="7">
    <location>
        <begin position="416"/>
        <end position="440"/>
    </location>
</feature>
<protein>
    <submittedName>
        <fullName evidence="9">T-box transcription factor 21</fullName>
    </submittedName>
</protein>
<evidence type="ECO:0000259" key="8">
    <source>
        <dbReference type="PROSITE" id="PS50252"/>
    </source>
</evidence>
<dbReference type="Pfam" id="PF00907">
    <property type="entry name" value="T-box"/>
    <property type="match status" value="1"/>
</dbReference>